<keyword evidence="1" id="KW-0732">Signal</keyword>
<sequence length="237" mass="26897">MATSGSTFQSLIFLILHDFILYYLPPADIFALGRTNRDNYLVVEAYVKRFLDINRYLLPYFPDLDQFRSLQARCQFLVSGSTVLQVFTRTRFSNPDLDLYVSLDFCDDLTAWLVSNGYGFQPTEWQPPSLVDALHEARSHDADFDAEYAAGDVQAVLNFFKPASADTHEHLKVQCVVVKTSPFAAILSFHSMSCLFPRATTSTYRTLVFNPHGQLNALAKYVQRGYKLVEPPFPLSP</sequence>
<reference evidence="2 3" key="1">
    <citation type="submission" date="2019-02" db="EMBL/GenBank/DDBJ databases">
        <title>Genome sequencing of the rare red list fungi Antrodiella citrinella (Flaviporus citrinellus).</title>
        <authorList>
            <person name="Buettner E."/>
            <person name="Kellner H."/>
        </authorList>
    </citation>
    <scope>NUCLEOTIDE SEQUENCE [LARGE SCALE GENOMIC DNA]</scope>
    <source>
        <strain evidence="2 3">DSM 108506</strain>
    </source>
</reference>
<feature type="signal peptide" evidence="1">
    <location>
        <begin position="1"/>
        <end position="22"/>
    </location>
</feature>
<organism evidence="2 3">
    <name type="scientific">Antrodiella citrinella</name>
    <dbReference type="NCBI Taxonomy" id="2447956"/>
    <lineage>
        <taxon>Eukaryota</taxon>
        <taxon>Fungi</taxon>
        <taxon>Dikarya</taxon>
        <taxon>Basidiomycota</taxon>
        <taxon>Agaricomycotina</taxon>
        <taxon>Agaricomycetes</taxon>
        <taxon>Polyporales</taxon>
        <taxon>Steccherinaceae</taxon>
        <taxon>Antrodiella</taxon>
    </lineage>
</organism>
<dbReference type="Proteomes" id="UP000308730">
    <property type="component" value="Unassembled WGS sequence"/>
</dbReference>
<feature type="chain" id="PRO_5020849848" description="F-box domain-containing protein" evidence="1">
    <location>
        <begin position="23"/>
        <end position="237"/>
    </location>
</feature>
<dbReference type="AlphaFoldDB" id="A0A4S4MLK2"/>
<evidence type="ECO:0000313" key="2">
    <source>
        <dbReference type="EMBL" id="THH26545.1"/>
    </source>
</evidence>
<keyword evidence="3" id="KW-1185">Reference proteome</keyword>
<evidence type="ECO:0000313" key="3">
    <source>
        <dbReference type="Proteomes" id="UP000308730"/>
    </source>
</evidence>
<proteinExistence type="predicted"/>
<evidence type="ECO:0008006" key="4">
    <source>
        <dbReference type="Google" id="ProtNLM"/>
    </source>
</evidence>
<accession>A0A4S4MLK2</accession>
<protein>
    <recommendedName>
        <fullName evidence="4">F-box domain-containing protein</fullName>
    </recommendedName>
</protein>
<dbReference type="OrthoDB" id="3041043at2759"/>
<comment type="caution">
    <text evidence="2">The sequence shown here is derived from an EMBL/GenBank/DDBJ whole genome shotgun (WGS) entry which is preliminary data.</text>
</comment>
<evidence type="ECO:0000256" key="1">
    <source>
        <dbReference type="SAM" id="SignalP"/>
    </source>
</evidence>
<name>A0A4S4MLK2_9APHY</name>
<dbReference type="EMBL" id="SGPM01000336">
    <property type="protein sequence ID" value="THH26545.1"/>
    <property type="molecule type" value="Genomic_DNA"/>
</dbReference>
<gene>
    <name evidence="2" type="ORF">EUX98_g7642</name>
</gene>